<feature type="non-terminal residue" evidence="1">
    <location>
        <position position="117"/>
    </location>
</feature>
<evidence type="ECO:0000313" key="2">
    <source>
        <dbReference type="Proteomes" id="UP001140096"/>
    </source>
</evidence>
<reference evidence="1" key="1">
    <citation type="submission" date="2022-07" db="EMBL/GenBank/DDBJ databases">
        <title>Phylogenomic reconstructions and comparative analyses of Kickxellomycotina fungi.</title>
        <authorList>
            <person name="Reynolds N.K."/>
            <person name="Stajich J.E."/>
            <person name="Barry K."/>
            <person name="Grigoriev I.V."/>
            <person name="Crous P."/>
            <person name="Smith M.E."/>
        </authorList>
    </citation>
    <scope>NUCLEOTIDE SEQUENCE</scope>
    <source>
        <strain evidence="1">CBS 102833</strain>
    </source>
</reference>
<comment type="caution">
    <text evidence="1">The sequence shown here is derived from an EMBL/GenBank/DDBJ whole genome shotgun (WGS) entry which is preliminary data.</text>
</comment>
<dbReference type="Proteomes" id="UP001140096">
    <property type="component" value="Unassembled WGS sequence"/>
</dbReference>
<name>A0ACC1KV50_9FUNG</name>
<sequence>MPFMQTVDLTTLNLLDLDKFELMAKKDNIEYMGIIHINEWGMTLSALDTVAFRDMVIREGHGIMEQLLSEFGQVFGKPAAGLPPKHDIDHQIELKKGTQPIVHTPYWLNPETLEELK</sequence>
<protein>
    <submittedName>
        <fullName evidence="1">Uncharacterized protein</fullName>
    </submittedName>
</protein>
<accession>A0ACC1KV50</accession>
<evidence type="ECO:0000313" key="1">
    <source>
        <dbReference type="EMBL" id="KAJ2795528.1"/>
    </source>
</evidence>
<organism evidence="1 2">
    <name type="scientific">Coemansia furcata</name>
    <dbReference type="NCBI Taxonomy" id="417177"/>
    <lineage>
        <taxon>Eukaryota</taxon>
        <taxon>Fungi</taxon>
        <taxon>Fungi incertae sedis</taxon>
        <taxon>Zoopagomycota</taxon>
        <taxon>Kickxellomycotina</taxon>
        <taxon>Kickxellomycetes</taxon>
        <taxon>Kickxellales</taxon>
        <taxon>Kickxellaceae</taxon>
        <taxon>Coemansia</taxon>
    </lineage>
</organism>
<proteinExistence type="predicted"/>
<keyword evidence="2" id="KW-1185">Reference proteome</keyword>
<dbReference type="EMBL" id="JANBUP010003851">
    <property type="protein sequence ID" value="KAJ2795528.1"/>
    <property type="molecule type" value="Genomic_DNA"/>
</dbReference>
<gene>
    <name evidence="1" type="ORF">H4S07_006462</name>
</gene>